<keyword evidence="8" id="KW-0411">Iron-sulfur</keyword>
<evidence type="ECO:0000256" key="4">
    <source>
        <dbReference type="ARBA" id="ARBA00022714"/>
    </source>
</evidence>
<dbReference type="Gene3D" id="3.80.10.10">
    <property type="entry name" value="Ribonuclease Inhibitor"/>
    <property type="match status" value="1"/>
</dbReference>
<evidence type="ECO:0000256" key="2">
    <source>
        <dbReference type="ARBA" id="ARBA00019395"/>
    </source>
</evidence>
<dbReference type="CDD" id="cd00207">
    <property type="entry name" value="fer2"/>
    <property type="match status" value="1"/>
</dbReference>
<evidence type="ECO:0000256" key="8">
    <source>
        <dbReference type="ARBA" id="ARBA00023014"/>
    </source>
</evidence>
<keyword evidence="5" id="KW-0479">Metal-binding</keyword>
<keyword evidence="10" id="KW-1133">Transmembrane helix</keyword>
<protein>
    <recommendedName>
        <fullName evidence="2">2Fe-2S ferredoxin</fullName>
    </recommendedName>
</protein>
<sequence length="959" mass="106922">MTVVNPQTDGLEGGPHEAELAAAGVQLSLATPCVQRRESGATRSVRRLSQSLRADDGFTAVFGVLGVAMVAAFVCSALTLLYLAVIQLFPIAAANALMNTRELDYGEFWLLSQASPPLVGLATAMLLVFSLAYLALALFMVFFRDYALPVSARKAQALKPREAANAPPVATASVRPQQVKPRRRSVPKLRRQSSVLRELVAHDGAYHAYFNMALDLPKLLFQTVSLVTYLSEGFPLPLIHFYATMLVLNWCISFARFLRDARDHRLVVTRLFYLFDLFFAVFAPIVVLAYAYHTFKMDREAFAVREDALSPGSFDRIARLFADPVQVDVFRFGFSHLQLTKLWYIVVKGALNLLALVKWRLIIVHLIRAHHKTVLQRKLGPKACAARDEQASSARAPANRFRVAFGVAVFVSSIAAIVSYTSISIHVSQRNCDTLPQCRVISYRVEHLHETTCPCIVFVDRDLAPKTFDAWMNPPDATTALALAAQSGHLRTVQIINRAVPELPESLRHCHEMEQLILIYTKTQALPEWVREFENMHHLILIYTKTQALPEWVREFENMHHLHVESNFIHYPLHTLPPTVFSNMKRLRLLRFGGAATLTEFPSLRGLEELTMLVFSIPRGLTRLPDFSDLHNLAMLVIADATHLQRLPSLEPLRRLKSFSLLRRNAVCCNGYIDGVCNLTDYQCMPRAGEAPVSCEAARISDADIAVIQRVNGFLCSKNLTSDLSESEPTSVSTDGLCQGVLYRKCSMNGQTGICYNGRMQVIHCDIFGEYERMRRLEIALNVGPPCDHAVEAWLGMNALTTLTLHAAKRTLPRVSLLRATRSFHASAAVAHGDLSKFANNPTVHLKFRKPDGAIVEVDAKKGMSILQVAHANDIDLEGACESSMACSTCHVILEDDVFDELEPACEDEEDMLDMAFGLTHTSRLGCQVFVDESMEGTTVTMPKATRNFYVDGHVPKPH</sequence>
<accession>A0AAD5Q7F4</accession>
<feature type="transmembrane region" description="Helical" evidence="10">
    <location>
        <begin position="271"/>
        <end position="292"/>
    </location>
</feature>
<evidence type="ECO:0000256" key="6">
    <source>
        <dbReference type="ARBA" id="ARBA00022982"/>
    </source>
</evidence>
<dbReference type="InterPro" id="IPR001041">
    <property type="entry name" value="2Fe-2S_ferredoxin-type"/>
</dbReference>
<keyword evidence="10" id="KW-0472">Membrane</keyword>
<dbReference type="InterPro" id="IPR001055">
    <property type="entry name" value="Adrenodoxin-like"/>
</dbReference>
<evidence type="ECO:0000313" key="13">
    <source>
        <dbReference type="Proteomes" id="UP001209570"/>
    </source>
</evidence>
<dbReference type="PRINTS" id="PR00355">
    <property type="entry name" value="ADRENODOXIN"/>
</dbReference>
<dbReference type="GO" id="GO:0005739">
    <property type="term" value="C:mitochondrion"/>
    <property type="evidence" value="ECO:0007669"/>
    <property type="project" value="TreeGrafter"/>
</dbReference>
<feature type="transmembrane region" description="Helical" evidence="10">
    <location>
        <begin position="239"/>
        <end position="259"/>
    </location>
</feature>
<dbReference type="GO" id="GO:0009055">
    <property type="term" value="F:electron transfer activity"/>
    <property type="evidence" value="ECO:0007669"/>
    <property type="project" value="TreeGrafter"/>
</dbReference>
<evidence type="ECO:0000256" key="3">
    <source>
        <dbReference type="ARBA" id="ARBA00022448"/>
    </source>
</evidence>
<dbReference type="InterPro" id="IPR058256">
    <property type="entry name" value="WLGC"/>
</dbReference>
<evidence type="ECO:0000256" key="5">
    <source>
        <dbReference type="ARBA" id="ARBA00022723"/>
    </source>
</evidence>
<keyword evidence="7" id="KW-0408">Iron</keyword>
<dbReference type="GO" id="GO:0046872">
    <property type="term" value="F:metal ion binding"/>
    <property type="evidence" value="ECO:0007669"/>
    <property type="project" value="UniProtKB-KW"/>
</dbReference>
<dbReference type="Gene3D" id="3.10.20.30">
    <property type="match status" value="1"/>
</dbReference>
<dbReference type="PANTHER" id="PTHR23426:SF72">
    <property type="entry name" value="2FE-2S FERREDOXIN-TYPE DOMAIN-CONTAINING PROTEIN"/>
    <property type="match status" value="1"/>
</dbReference>
<keyword evidence="13" id="KW-1185">Reference proteome</keyword>
<dbReference type="InterPro" id="IPR032675">
    <property type="entry name" value="LRR_dom_sf"/>
</dbReference>
<organism evidence="12 13">
    <name type="scientific">Pythium insidiosum</name>
    <name type="common">Pythiosis disease agent</name>
    <dbReference type="NCBI Taxonomy" id="114742"/>
    <lineage>
        <taxon>Eukaryota</taxon>
        <taxon>Sar</taxon>
        <taxon>Stramenopiles</taxon>
        <taxon>Oomycota</taxon>
        <taxon>Peronosporomycetes</taxon>
        <taxon>Pythiales</taxon>
        <taxon>Pythiaceae</taxon>
        <taxon>Pythium</taxon>
    </lineage>
</organism>
<comment type="caution">
    <text evidence="12">The sequence shown here is derived from an EMBL/GenBank/DDBJ whole genome shotgun (WGS) entry which is preliminary data.</text>
</comment>
<keyword evidence="3" id="KW-0813">Transport</keyword>
<dbReference type="InterPro" id="IPR018298">
    <property type="entry name" value="Adrenodoxin_Fe-S_BS"/>
</dbReference>
<dbReference type="PROSITE" id="PS00814">
    <property type="entry name" value="ADX"/>
    <property type="match status" value="1"/>
</dbReference>
<evidence type="ECO:0000256" key="9">
    <source>
        <dbReference type="ARBA" id="ARBA00034078"/>
    </source>
</evidence>
<dbReference type="GO" id="GO:0051537">
    <property type="term" value="F:2 iron, 2 sulfur cluster binding"/>
    <property type="evidence" value="ECO:0007669"/>
    <property type="project" value="UniProtKB-KW"/>
</dbReference>
<reference evidence="12" key="1">
    <citation type="submission" date="2021-12" db="EMBL/GenBank/DDBJ databases">
        <title>Prjna785345.</title>
        <authorList>
            <person name="Rujirawat T."/>
            <person name="Krajaejun T."/>
        </authorList>
    </citation>
    <scope>NUCLEOTIDE SEQUENCE</scope>
    <source>
        <strain evidence="12">Pi057C3</strain>
    </source>
</reference>
<dbReference type="SUPFAM" id="SSF52058">
    <property type="entry name" value="L domain-like"/>
    <property type="match status" value="1"/>
</dbReference>
<dbReference type="InterPro" id="IPR012675">
    <property type="entry name" value="Beta-grasp_dom_sf"/>
</dbReference>
<dbReference type="AlphaFoldDB" id="A0AAD5Q7F4"/>
<name>A0AAD5Q7F4_PYTIN</name>
<evidence type="ECO:0000259" key="11">
    <source>
        <dbReference type="PROSITE" id="PS51085"/>
    </source>
</evidence>
<dbReference type="PANTHER" id="PTHR23426">
    <property type="entry name" value="FERREDOXIN/ADRENODOXIN"/>
    <property type="match status" value="1"/>
</dbReference>
<evidence type="ECO:0000313" key="12">
    <source>
        <dbReference type="EMBL" id="KAJ0394496.1"/>
    </source>
</evidence>
<dbReference type="Pfam" id="PF00111">
    <property type="entry name" value="Fer2"/>
    <property type="match status" value="1"/>
</dbReference>
<dbReference type="EMBL" id="JAKCXM010000407">
    <property type="protein sequence ID" value="KAJ0394496.1"/>
    <property type="molecule type" value="Genomic_DNA"/>
</dbReference>
<dbReference type="Pfam" id="PF26605">
    <property type="entry name" value="WLGC"/>
    <property type="match status" value="1"/>
</dbReference>
<dbReference type="Proteomes" id="UP001209570">
    <property type="component" value="Unassembled WGS sequence"/>
</dbReference>
<feature type="transmembrane region" description="Helical" evidence="10">
    <location>
        <begin position="403"/>
        <end position="423"/>
    </location>
</feature>
<keyword evidence="6" id="KW-0249">Electron transport</keyword>
<evidence type="ECO:0000256" key="7">
    <source>
        <dbReference type="ARBA" id="ARBA00023004"/>
    </source>
</evidence>
<feature type="transmembrane region" description="Helical" evidence="10">
    <location>
        <begin position="342"/>
        <end position="367"/>
    </location>
</feature>
<feature type="domain" description="2Fe-2S ferredoxin-type" evidence="11">
    <location>
        <begin position="842"/>
        <end position="946"/>
    </location>
</feature>
<dbReference type="PROSITE" id="PS51085">
    <property type="entry name" value="2FE2S_FER_2"/>
    <property type="match status" value="1"/>
</dbReference>
<evidence type="ECO:0000256" key="1">
    <source>
        <dbReference type="ARBA" id="ARBA00010914"/>
    </source>
</evidence>
<gene>
    <name evidence="12" type="ORF">P43SY_009541</name>
</gene>
<proteinExistence type="inferred from homology"/>
<feature type="transmembrane region" description="Helical" evidence="10">
    <location>
        <begin position="118"/>
        <end position="143"/>
    </location>
</feature>
<comment type="similarity">
    <text evidence="1">Belongs to the adrenodoxin/putidaredoxin family.</text>
</comment>
<comment type="cofactor">
    <cofactor evidence="9">
        <name>[2Fe-2S] cluster</name>
        <dbReference type="ChEBI" id="CHEBI:190135"/>
    </cofactor>
</comment>
<keyword evidence="4" id="KW-0001">2Fe-2S</keyword>
<dbReference type="GO" id="GO:0140647">
    <property type="term" value="P:P450-containing electron transport chain"/>
    <property type="evidence" value="ECO:0007669"/>
    <property type="project" value="InterPro"/>
</dbReference>
<dbReference type="SUPFAM" id="SSF54292">
    <property type="entry name" value="2Fe-2S ferredoxin-like"/>
    <property type="match status" value="1"/>
</dbReference>
<keyword evidence="10" id="KW-0812">Transmembrane</keyword>
<dbReference type="InterPro" id="IPR036010">
    <property type="entry name" value="2Fe-2S_ferredoxin-like_sf"/>
</dbReference>
<evidence type="ECO:0000256" key="10">
    <source>
        <dbReference type="SAM" id="Phobius"/>
    </source>
</evidence>